<dbReference type="EC" id="2.7.7.7" evidence="8"/>
<accession>A0A7C5M6T0</accession>
<dbReference type="Pfam" id="PF02811">
    <property type="entry name" value="PHP"/>
    <property type="match status" value="1"/>
</dbReference>
<dbReference type="Proteomes" id="UP000886014">
    <property type="component" value="Unassembled WGS sequence"/>
</dbReference>
<dbReference type="InterPro" id="IPR040982">
    <property type="entry name" value="DNA_pol3_finger"/>
</dbReference>
<feature type="non-terminal residue" evidence="8">
    <location>
        <position position="1"/>
    </location>
</feature>
<dbReference type="EMBL" id="DRTV01000255">
    <property type="protein sequence ID" value="HHF58495.1"/>
    <property type="molecule type" value="Genomic_DNA"/>
</dbReference>
<evidence type="ECO:0000256" key="2">
    <source>
        <dbReference type="ARBA" id="ARBA00022695"/>
    </source>
</evidence>
<keyword evidence="4" id="KW-0239">DNA-directed DNA polymerase</keyword>
<keyword evidence="1 8" id="KW-0808">Transferase</keyword>
<keyword evidence="2 8" id="KW-0548">Nucleotidyltransferase</keyword>
<dbReference type="AlphaFoldDB" id="A0A7C5M6T0"/>
<feature type="domain" description="Bacterial DNA polymerase III alpha subunit NTPase" evidence="6">
    <location>
        <begin position="256"/>
        <end position="511"/>
    </location>
</feature>
<dbReference type="SUPFAM" id="SSF89550">
    <property type="entry name" value="PHP domain-like"/>
    <property type="match status" value="1"/>
</dbReference>
<dbReference type="Gene3D" id="1.10.10.1600">
    <property type="entry name" value="Bacterial DNA polymerase III alpha subunit, thumb domain"/>
    <property type="match status" value="1"/>
</dbReference>
<dbReference type="CDD" id="cd12113">
    <property type="entry name" value="PHP_PolIIIA_DnaE3"/>
    <property type="match status" value="1"/>
</dbReference>
<evidence type="ECO:0000259" key="7">
    <source>
        <dbReference type="Pfam" id="PF17657"/>
    </source>
</evidence>
<organism evidence="8">
    <name type="scientific">candidate division WOR-3 bacterium</name>
    <dbReference type="NCBI Taxonomy" id="2052148"/>
    <lineage>
        <taxon>Bacteria</taxon>
        <taxon>Bacteria division WOR-3</taxon>
    </lineage>
</organism>
<dbReference type="InterPro" id="IPR011708">
    <property type="entry name" value="DNA_pol3_alpha_NTPase_dom"/>
</dbReference>
<keyword evidence="3" id="KW-0235">DNA replication</keyword>
<reference evidence="8" key="1">
    <citation type="journal article" date="2020" name="mSystems">
        <title>Genome- and Community-Level Interaction Insights into Carbon Utilization and Element Cycling Functions of Hydrothermarchaeota in Hydrothermal Sediment.</title>
        <authorList>
            <person name="Zhou Z."/>
            <person name="Liu Y."/>
            <person name="Xu W."/>
            <person name="Pan J."/>
            <person name="Luo Z.H."/>
            <person name="Li M."/>
        </authorList>
    </citation>
    <scope>NUCLEOTIDE SEQUENCE [LARGE SCALE GENOMIC DNA]</scope>
    <source>
        <strain evidence="8">HyVt-94</strain>
    </source>
</reference>
<dbReference type="PANTHER" id="PTHR32294:SF0">
    <property type="entry name" value="DNA POLYMERASE III SUBUNIT ALPHA"/>
    <property type="match status" value="1"/>
</dbReference>
<evidence type="ECO:0000259" key="5">
    <source>
        <dbReference type="Pfam" id="PF02811"/>
    </source>
</evidence>
<name>A0A7C5M6T0_UNCW3</name>
<dbReference type="InterPro" id="IPR004013">
    <property type="entry name" value="PHP_dom"/>
</dbReference>
<evidence type="ECO:0000259" key="6">
    <source>
        <dbReference type="Pfam" id="PF07733"/>
    </source>
</evidence>
<dbReference type="PANTHER" id="PTHR32294">
    <property type="entry name" value="DNA POLYMERASE III SUBUNIT ALPHA"/>
    <property type="match status" value="1"/>
</dbReference>
<dbReference type="NCBIfam" id="TIGR00594">
    <property type="entry name" value="polc"/>
    <property type="match status" value="1"/>
</dbReference>
<dbReference type="Pfam" id="PF17657">
    <property type="entry name" value="DNA_pol3_finger"/>
    <property type="match status" value="1"/>
</dbReference>
<evidence type="ECO:0000256" key="3">
    <source>
        <dbReference type="ARBA" id="ARBA00022705"/>
    </source>
</evidence>
<evidence type="ECO:0000313" key="8">
    <source>
        <dbReference type="EMBL" id="HHF58495.1"/>
    </source>
</evidence>
<protein>
    <submittedName>
        <fullName evidence="8">DNA polymerase III subunit alpha</fullName>
        <ecNumber evidence="8">2.7.7.7</ecNumber>
    </submittedName>
</protein>
<gene>
    <name evidence="8" type="ORF">ENL41_03620</name>
</gene>
<dbReference type="Pfam" id="PF07733">
    <property type="entry name" value="DNA_pol3_alpha"/>
    <property type="match status" value="1"/>
</dbReference>
<evidence type="ECO:0000256" key="1">
    <source>
        <dbReference type="ARBA" id="ARBA00022679"/>
    </source>
</evidence>
<feature type="non-terminal residue" evidence="8">
    <location>
        <position position="760"/>
    </location>
</feature>
<dbReference type="GO" id="GO:0006260">
    <property type="term" value="P:DNA replication"/>
    <property type="evidence" value="ECO:0007669"/>
    <property type="project" value="UniProtKB-KW"/>
</dbReference>
<dbReference type="InterPro" id="IPR041931">
    <property type="entry name" value="DNA_pol3_alpha_thumb_dom"/>
</dbReference>
<sequence>GNLFGVIEFYKTALKYGIKPIIGMEAYIAENSLEEKNPNENLSHLTLIAENEKGYKNLLYLSTVSYLKGFYYKPRIDKELLRKNSEGLIALSGCLKGEIPQKILRGDEEGAKKALLEFLDIFGKENFYLELQEIGLEENIIVNKKLLEFAAQFNVNIVATNDVHFLTPQDHLLQDVLICIQTGKKLDDEKRLRIRTNKIYLRSPAEMWEIFGEVEEALTNTLVIAERANVKLELDPTRVHLPKFEIPEGYRDADDFLRQLAVEGLKRKFNGKIPEEYERRLDYELQVMKEMGFSGYFLIIWDLVREARRRGIPVGPGRGSAVGSLVLYALDVTEIDPIRYNLIFERFLNPERISPPDVDMDFSDIKREQLIEYLRNKYGEESVAQIITFGRVMAKGVIRDVARVLGFPYKEADRIAKLIPNGADLGEAMEQVPELKALPAKGEKYKMLFDISRRIEGQIRNISTHAAGLVIAPGKIYEHAPLYKSTDGTISTQFDMKSLEELGLLKIDLLGLRTLTIIDWTVEEVRRRHDPDFRIEDIPLDDQLTYELLSRGETQGIFQLESEGFQNVLRRIKPTKFEDLIAIVALYRPGPIKSGMLESFIRRKRGEEKVEYLHEKLEEVLGETYGVIAYQEQVMQIASTLAGFSMGEADLLRRAMGKKKVEIMEKQRVQFVEGCVKNGISREEAEKIFKAIEPFAGYGFNKSHAAGYALLAYRTAYLKAHYPLEFLTANLSAEMNTQDFQKKIYKFVAEARRLGFNVLP</sequence>
<proteinExistence type="predicted"/>
<evidence type="ECO:0000256" key="4">
    <source>
        <dbReference type="ARBA" id="ARBA00022932"/>
    </source>
</evidence>
<dbReference type="InterPro" id="IPR004805">
    <property type="entry name" value="DnaE2/DnaE/PolC"/>
</dbReference>
<dbReference type="GO" id="GO:0003887">
    <property type="term" value="F:DNA-directed DNA polymerase activity"/>
    <property type="evidence" value="ECO:0007669"/>
    <property type="project" value="UniProtKB-KW"/>
</dbReference>
<feature type="domain" description="DNA polymerase III alpha subunit finger" evidence="7">
    <location>
        <begin position="514"/>
        <end position="679"/>
    </location>
</feature>
<comment type="caution">
    <text evidence="8">The sequence shown here is derived from an EMBL/GenBank/DDBJ whole genome shotgun (WGS) entry which is preliminary data.</text>
</comment>
<feature type="domain" description="PHP" evidence="5">
    <location>
        <begin position="1"/>
        <end position="133"/>
    </location>
</feature>
<dbReference type="InterPro" id="IPR016195">
    <property type="entry name" value="Pol/histidinol_Pase-like"/>
</dbReference>
<dbReference type="GO" id="GO:0008408">
    <property type="term" value="F:3'-5' exonuclease activity"/>
    <property type="evidence" value="ECO:0007669"/>
    <property type="project" value="InterPro"/>
</dbReference>
<dbReference type="Gene3D" id="3.20.20.140">
    <property type="entry name" value="Metal-dependent hydrolases"/>
    <property type="match status" value="1"/>
</dbReference>
<dbReference type="NCBIfam" id="NF004226">
    <property type="entry name" value="PRK05673.1"/>
    <property type="match status" value="1"/>
</dbReference>